<evidence type="ECO:0008006" key="4">
    <source>
        <dbReference type="Google" id="ProtNLM"/>
    </source>
</evidence>
<protein>
    <recommendedName>
        <fullName evidence="4">Tubby C-terminal domain-containing protein</fullName>
    </recommendedName>
</protein>
<proteinExistence type="predicted"/>
<organism evidence="2 3">
    <name type="scientific">Tritrichomonas musculus</name>
    <dbReference type="NCBI Taxonomy" id="1915356"/>
    <lineage>
        <taxon>Eukaryota</taxon>
        <taxon>Metamonada</taxon>
        <taxon>Parabasalia</taxon>
        <taxon>Tritrichomonadida</taxon>
        <taxon>Tritrichomonadidae</taxon>
        <taxon>Tritrichomonas</taxon>
    </lineage>
</organism>
<feature type="compositionally biased region" description="Polar residues" evidence="1">
    <location>
        <begin position="66"/>
        <end position="81"/>
    </location>
</feature>
<sequence length="488" mass="55437">MSIPSVRFKPPQGRPMARRPTGPIRSPRPTPIISSISFSSSDESSDDLPVIQTHTKNEMQDIGLDSSYSSENLNQKDQNSDSIDDKKNEVNWRSKKTTNTDLISPKSQNVNSSSSIYSDSHYQQQEQQSQLSARSQSSEEHLNSQSDSNQNPHRVRRRVRRVRVPQNQIQQYSDNQLSYNGASEGFDEIEVTRNRTQPVIRQKSSGQLINSTSQPIPQLNNNNYNPHVKTNVTTTTVDISTLPPEAFRRQRIHTLGSTEMLPSAEESHSGELETFTVVKETKRKKNGADFRMMKSENAVYFAKISKDDIGIFYIISKTIPITSDSPDIVGYLRKQNHGKRYTVYAISEKINDDRDSESLGMAFVKNPDFKSKQKTFRISMRKNGKINYPISKRRELSRIAEDLEAKFPEIDSLFNKPPVIGPDGNPINPFGSMFIVDSPKNYIINDENDQTIFMIFKSSEASYTIKSRFPFNPLMAFGLSIAIIEDCR</sequence>
<feature type="compositionally biased region" description="Low complexity" evidence="1">
    <location>
        <begin position="104"/>
        <end position="136"/>
    </location>
</feature>
<comment type="caution">
    <text evidence="2">The sequence shown here is derived from an EMBL/GenBank/DDBJ whole genome shotgun (WGS) entry which is preliminary data.</text>
</comment>
<accession>A0ABR2H643</accession>
<dbReference type="Gene3D" id="3.20.90.10">
    <property type="entry name" value="Tubby Protein, Chain A"/>
    <property type="match status" value="1"/>
</dbReference>
<reference evidence="2 3" key="1">
    <citation type="submission" date="2024-04" db="EMBL/GenBank/DDBJ databases">
        <title>Tritrichomonas musculus Genome.</title>
        <authorList>
            <person name="Alves-Ferreira E."/>
            <person name="Grigg M."/>
            <person name="Lorenzi H."/>
            <person name="Galac M."/>
        </authorList>
    </citation>
    <scope>NUCLEOTIDE SEQUENCE [LARGE SCALE GENOMIC DNA]</scope>
    <source>
        <strain evidence="2 3">EAF2021</strain>
    </source>
</reference>
<feature type="compositionally biased region" description="Low complexity" evidence="1">
    <location>
        <begin position="18"/>
        <end position="42"/>
    </location>
</feature>
<keyword evidence="3" id="KW-1185">Reference proteome</keyword>
<feature type="region of interest" description="Disordered" evidence="1">
    <location>
        <begin position="1"/>
        <end position="164"/>
    </location>
</feature>
<feature type="compositionally biased region" description="Polar residues" evidence="1">
    <location>
        <begin position="204"/>
        <end position="225"/>
    </location>
</feature>
<feature type="region of interest" description="Disordered" evidence="1">
    <location>
        <begin position="204"/>
        <end position="228"/>
    </location>
</feature>
<gene>
    <name evidence="2" type="ORF">M9Y10_027496</name>
</gene>
<dbReference type="SUPFAM" id="SSF54518">
    <property type="entry name" value="Tubby C-terminal domain-like"/>
    <property type="match status" value="1"/>
</dbReference>
<feature type="compositionally biased region" description="Basic and acidic residues" evidence="1">
    <location>
        <begin position="83"/>
        <end position="92"/>
    </location>
</feature>
<name>A0ABR2H643_9EUKA</name>
<dbReference type="Proteomes" id="UP001470230">
    <property type="component" value="Unassembled WGS sequence"/>
</dbReference>
<feature type="compositionally biased region" description="Polar residues" evidence="1">
    <location>
        <begin position="143"/>
        <end position="152"/>
    </location>
</feature>
<feature type="compositionally biased region" description="Basic residues" evidence="1">
    <location>
        <begin position="153"/>
        <end position="163"/>
    </location>
</feature>
<evidence type="ECO:0000256" key="1">
    <source>
        <dbReference type="SAM" id="MobiDB-lite"/>
    </source>
</evidence>
<evidence type="ECO:0000313" key="3">
    <source>
        <dbReference type="Proteomes" id="UP001470230"/>
    </source>
</evidence>
<dbReference type="InterPro" id="IPR025659">
    <property type="entry name" value="Tubby-like_C"/>
</dbReference>
<evidence type="ECO:0000313" key="2">
    <source>
        <dbReference type="EMBL" id="KAK8841293.1"/>
    </source>
</evidence>
<dbReference type="EMBL" id="JAPFFF010000042">
    <property type="protein sequence ID" value="KAK8841293.1"/>
    <property type="molecule type" value="Genomic_DNA"/>
</dbReference>